<organism evidence="1 2">
    <name type="scientific">Violaceomyces palustris</name>
    <dbReference type="NCBI Taxonomy" id="1673888"/>
    <lineage>
        <taxon>Eukaryota</taxon>
        <taxon>Fungi</taxon>
        <taxon>Dikarya</taxon>
        <taxon>Basidiomycota</taxon>
        <taxon>Ustilaginomycotina</taxon>
        <taxon>Ustilaginomycetes</taxon>
        <taxon>Violaceomycetales</taxon>
        <taxon>Violaceomycetaceae</taxon>
        <taxon>Violaceomyces</taxon>
    </lineage>
</organism>
<sequence length="672" mass="74820">MTAFPIEITEQILLLSLFLHPSGEHPAHLLSLNRSLRSFLLPCHYNHVSIVSKHSLENFVRTLKESELIRNLVKSFFLRGPQGKKSSKRILAFFQDDPQSEPDEQDPFSFHGRASDSRESEDESEDSIEQGFEGFGQEATIDVHEALIAGVTEVLHLCSASLKAFGFIECVPWFAAPAWKLEVNLLQAEEYTGTTFGIFGLLPHVNSNQSRGREEGEFRIRTSFKRIHLLGGDFGSFVCMQSLPTSPTSETLTDFHITAPTLYRREHQERLVTYISTFLRSMPALKRLSVGFTRYSNAPLRSKVKSRGVDEGDDLPFTLPAGAAAAETATAAAKGSPSSKPRVRQCSGASVGMSSFGSIESEGVGDDSFEQSQMSSSRDKRADRVRMASPSSSSKPHSSSQSTSVHASGSSQRTRAAGPNARSPLGSTSISIEEACPPEYPSYMAYLEALPLALQRSERTGVVVRMLEIPCINQSPTGFAGWIMSPRQSIRRWNREPQTRMTGQEQGQLYDKPFPKNLDLEFVNQLCEERDLNFYLPHPPLQDGVGVGSKMEAGVSEEALLQPHPPPPPPPPPPTTSSKTKHTLRWKKKVDPNRLTPHGVGVDGTPRRSVWDLDPSWEWELEEAGGRKNLKTLRSVPNDWEPLDRREVALQAERELDSVRLFVERRRKVTMD</sequence>
<name>A0ACD0NZ94_9BASI</name>
<accession>A0ACD0NZ94</accession>
<dbReference type="EMBL" id="KZ819871">
    <property type="protein sequence ID" value="PWN51096.1"/>
    <property type="molecule type" value="Genomic_DNA"/>
</dbReference>
<keyword evidence="2" id="KW-1185">Reference proteome</keyword>
<dbReference type="Proteomes" id="UP000245626">
    <property type="component" value="Unassembled WGS sequence"/>
</dbReference>
<proteinExistence type="predicted"/>
<evidence type="ECO:0000313" key="1">
    <source>
        <dbReference type="EMBL" id="PWN51096.1"/>
    </source>
</evidence>
<evidence type="ECO:0000313" key="2">
    <source>
        <dbReference type="Proteomes" id="UP000245626"/>
    </source>
</evidence>
<reference evidence="1 2" key="1">
    <citation type="journal article" date="2018" name="Mol. Biol. Evol.">
        <title>Broad Genomic Sampling Reveals a Smut Pathogenic Ancestry of the Fungal Clade Ustilaginomycotina.</title>
        <authorList>
            <person name="Kijpornyongpan T."/>
            <person name="Mondo S.J."/>
            <person name="Barry K."/>
            <person name="Sandor L."/>
            <person name="Lee J."/>
            <person name="Lipzen A."/>
            <person name="Pangilinan J."/>
            <person name="LaButti K."/>
            <person name="Hainaut M."/>
            <person name="Henrissat B."/>
            <person name="Grigoriev I.V."/>
            <person name="Spatafora J.W."/>
            <person name="Aime M.C."/>
        </authorList>
    </citation>
    <scope>NUCLEOTIDE SEQUENCE [LARGE SCALE GENOMIC DNA]</scope>
    <source>
        <strain evidence="1 2">SA 807</strain>
    </source>
</reference>
<protein>
    <submittedName>
        <fullName evidence="1">Uncharacterized protein</fullName>
    </submittedName>
</protein>
<gene>
    <name evidence="1" type="ORF">IE53DRAFT_64272</name>
</gene>